<evidence type="ECO:0000313" key="6">
    <source>
        <dbReference type="EMBL" id="GIG17236.1"/>
    </source>
</evidence>
<dbReference type="Gene3D" id="3.40.50.300">
    <property type="entry name" value="P-loop containing nucleotide triphosphate hydrolases"/>
    <property type="match status" value="1"/>
</dbReference>
<feature type="domain" description="Rad50/SbcC-type AAA" evidence="5">
    <location>
        <begin position="67"/>
        <end position="124"/>
    </location>
</feature>
<evidence type="ECO:0000256" key="4">
    <source>
        <dbReference type="SAM" id="MobiDB-lite"/>
    </source>
</evidence>
<dbReference type="PANTHER" id="PTHR32114:SF2">
    <property type="entry name" value="ABC TRANSPORTER ABCH.3"/>
    <property type="match status" value="1"/>
</dbReference>
<dbReference type="AlphaFoldDB" id="A0A8J3PGX4"/>
<reference evidence="6" key="1">
    <citation type="submission" date="2021-01" db="EMBL/GenBank/DDBJ databases">
        <title>Whole genome shotgun sequence of Catellatospora methionotrophica NBRC 14553.</title>
        <authorList>
            <person name="Komaki H."/>
            <person name="Tamura T."/>
        </authorList>
    </citation>
    <scope>NUCLEOTIDE SEQUENCE</scope>
    <source>
        <strain evidence="6">NBRC 14553</strain>
    </source>
</reference>
<dbReference type="RefSeq" id="WP_166380925.1">
    <property type="nucleotide sequence ID" value="NZ_BAAATT010000030.1"/>
</dbReference>
<evidence type="ECO:0000259" key="5">
    <source>
        <dbReference type="Pfam" id="PF13476"/>
    </source>
</evidence>
<sequence length="283" mass="29918">MTHDEPLVELLFDRLATDGVPDDVAEVVLGAVGGDGDLRAALDTRPTRLDPAGEVPQQQRAHVYLDSVTICGFRGVGPQRTLPVRPGPGLTLVVGRNGSGKSSFAEAIELALTGDSARWADRNSVWRSGWRNLHQPDTCAITLDLRIDGVTTPTRIRRTWAPGGDLTSASVAVTSAAGSFDNLNALALARPLKLYRPFLTAGDLSRLVTSTPSALHDSINSILGWSCSPTPASGWRPRPGPSTPRSRTSGTGASCCGSRSTRSTMTGPGVPHMRLPRPLPSTT</sequence>
<proteinExistence type="inferred from homology"/>
<feature type="compositionally biased region" description="Low complexity" evidence="4">
    <location>
        <begin position="233"/>
        <end position="252"/>
    </location>
</feature>
<feature type="region of interest" description="Disordered" evidence="4">
    <location>
        <begin position="230"/>
        <end position="283"/>
    </location>
</feature>
<dbReference type="InterPro" id="IPR027417">
    <property type="entry name" value="P-loop_NTPase"/>
</dbReference>
<accession>A0A8J3PGX4</accession>
<dbReference type="PANTHER" id="PTHR32114">
    <property type="entry name" value="ABC TRANSPORTER ABCH.3"/>
    <property type="match status" value="1"/>
</dbReference>
<gene>
    <name evidence="6" type="ORF">Cme02nite_55680</name>
</gene>
<evidence type="ECO:0000256" key="1">
    <source>
        <dbReference type="ARBA" id="ARBA00006930"/>
    </source>
</evidence>
<comment type="similarity">
    <text evidence="1">Belongs to the SMC family. SbcC subfamily.</text>
</comment>
<evidence type="ECO:0000313" key="7">
    <source>
        <dbReference type="Proteomes" id="UP000660339"/>
    </source>
</evidence>
<dbReference type="Pfam" id="PF13476">
    <property type="entry name" value="AAA_23"/>
    <property type="match status" value="1"/>
</dbReference>
<protein>
    <recommendedName>
        <fullName evidence="3">Nuclease SbcCD subunit C</fullName>
    </recommendedName>
</protein>
<evidence type="ECO:0000256" key="2">
    <source>
        <dbReference type="ARBA" id="ARBA00011322"/>
    </source>
</evidence>
<dbReference type="Proteomes" id="UP000660339">
    <property type="component" value="Unassembled WGS sequence"/>
</dbReference>
<keyword evidence="7" id="KW-1185">Reference proteome</keyword>
<comment type="subunit">
    <text evidence="2">Heterodimer of SbcC and SbcD.</text>
</comment>
<dbReference type="EMBL" id="BONJ01000030">
    <property type="protein sequence ID" value="GIG17236.1"/>
    <property type="molecule type" value="Genomic_DNA"/>
</dbReference>
<evidence type="ECO:0000256" key="3">
    <source>
        <dbReference type="ARBA" id="ARBA00013368"/>
    </source>
</evidence>
<name>A0A8J3PGX4_9ACTN</name>
<dbReference type="GO" id="GO:0006302">
    <property type="term" value="P:double-strand break repair"/>
    <property type="evidence" value="ECO:0007669"/>
    <property type="project" value="InterPro"/>
</dbReference>
<dbReference type="GO" id="GO:0016887">
    <property type="term" value="F:ATP hydrolysis activity"/>
    <property type="evidence" value="ECO:0007669"/>
    <property type="project" value="InterPro"/>
</dbReference>
<comment type="caution">
    <text evidence="6">The sequence shown here is derived from an EMBL/GenBank/DDBJ whole genome shotgun (WGS) entry which is preliminary data.</text>
</comment>
<dbReference type="InterPro" id="IPR038729">
    <property type="entry name" value="Rad50/SbcC_AAA"/>
</dbReference>
<feature type="compositionally biased region" description="Polar residues" evidence="4">
    <location>
        <begin position="257"/>
        <end position="266"/>
    </location>
</feature>
<organism evidence="6 7">
    <name type="scientific">Catellatospora methionotrophica</name>
    <dbReference type="NCBI Taxonomy" id="121620"/>
    <lineage>
        <taxon>Bacteria</taxon>
        <taxon>Bacillati</taxon>
        <taxon>Actinomycetota</taxon>
        <taxon>Actinomycetes</taxon>
        <taxon>Micromonosporales</taxon>
        <taxon>Micromonosporaceae</taxon>
        <taxon>Catellatospora</taxon>
    </lineage>
</organism>
<dbReference type="SUPFAM" id="SSF52540">
    <property type="entry name" value="P-loop containing nucleoside triphosphate hydrolases"/>
    <property type="match status" value="1"/>
</dbReference>